<organism evidence="1 2">
    <name type="scientific">Stieleria varia</name>
    <dbReference type="NCBI Taxonomy" id="2528005"/>
    <lineage>
        <taxon>Bacteria</taxon>
        <taxon>Pseudomonadati</taxon>
        <taxon>Planctomycetota</taxon>
        <taxon>Planctomycetia</taxon>
        <taxon>Pirellulales</taxon>
        <taxon>Pirellulaceae</taxon>
        <taxon>Stieleria</taxon>
    </lineage>
</organism>
<reference evidence="1 2" key="1">
    <citation type="submission" date="2019-02" db="EMBL/GenBank/DDBJ databases">
        <title>Deep-cultivation of Planctomycetes and their phenomic and genomic characterization uncovers novel biology.</title>
        <authorList>
            <person name="Wiegand S."/>
            <person name="Jogler M."/>
            <person name="Boedeker C."/>
            <person name="Pinto D."/>
            <person name="Vollmers J."/>
            <person name="Rivas-Marin E."/>
            <person name="Kohn T."/>
            <person name="Peeters S.H."/>
            <person name="Heuer A."/>
            <person name="Rast P."/>
            <person name="Oberbeckmann S."/>
            <person name="Bunk B."/>
            <person name="Jeske O."/>
            <person name="Meyerdierks A."/>
            <person name="Storesund J.E."/>
            <person name="Kallscheuer N."/>
            <person name="Luecker S."/>
            <person name="Lage O.M."/>
            <person name="Pohl T."/>
            <person name="Merkel B.J."/>
            <person name="Hornburger P."/>
            <person name="Mueller R.-W."/>
            <person name="Bruemmer F."/>
            <person name="Labrenz M."/>
            <person name="Spormann A.M."/>
            <person name="Op Den Camp H."/>
            <person name="Overmann J."/>
            <person name="Amann R."/>
            <person name="Jetten M.S.M."/>
            <person name="Mascher T."/>
            <person name="Medema M.H."/>
            <person name="Devos D.P."/>
            <person name="Kaster A.-K."/>
            <person name="Ovreas L."/>
            <person name="Rohde M."/>
            <person name="Galperin M.Y."/>
            <person name="Jogler C."/>
        </authorList>
    </citation>
    <scope>NUCLEOTIDE SEQUENCE [LARGE SCALE GENOMIC DNA]</scope>
    <source>
        <strain evidence="1 2">Pla52n</strain>
    </source>
</reference>
<dbReference type="AlphaFoldDB" id="A0A5C6B0S0"/>
<dbReference type="GO" id="GO:0032259">
    <property type="term" value="P:methylation"/>
    <property type="evidence" value="ECO:0007669"/>
    <property type="project" value="UniProtKB-KW"/>
</dbReference>
<evidence type="ECO:0000313" key="1">
    <source>
        <dbReference type="EMBL" id="TWU04992.1"/>
    </source>
</evidence>
<dbReference type="RefSeq" id="WP_146520316.1">
    <property type="nucleotide sequence ID" value="NZ_CP151726.1"/>
</dbReference>
<gene>
    <name evidence="1" type="ORF">Pla52n_30370</name>
</gene>
<dbReference type="Pfam" id="PF13489">
    <property type="entry name" value="Methyltransf_23"/>
    <property type="match status" value="1"/>
</dbReference>
<protein>
    <submittedName>
        <fullName evidence="1">Bifunctional 3-demethylubiquinone-9 3-methyltransferase/ 2-octaprenyl-6-hydroxy phenol methylase</fullName>
    </submittedName>
</protein>
<accession>A0A5C6B0S0</accession>
<keyword evidence="2" id="KW-1185">Reference proteome</keyword>
<dbReference type="CDD" id="cd02440">
    <property type="entry name" value="AdoMet_MTases"/>
    <property type="match status" value="1"/>
</dbReference>
<dbReference type="GO" id="GO:0008168">
    <property type="term" value="F:methyltransferase activity"/>
    <property type="evidence" value="ECO:0007669"/>
    <property type="project" value="UniProtKB-KW"/>
</dbReference>
<keyword evidence="1" id="KW-0830">Ubiquinone</keyword>
<dbReference type="Gene3D" id="3.40.50.150">
    <property type="entry name" value="Vaccinia Virus protein VP39"/>
    <property type="match status" value="1"/>
</dbReference>
<dbReference type="EMBL" id="SJPN01000003">
    <property type="protein sequence ID" value="TWU04992.1"/>
    <property type="molecule type" value="Genomic_DNA"/>
</dbReference>
<name>A0A5C6B0S0_9BACT</name>
<dbReference type="Proteomes" id="UP000320176">
    <property type="component" value="Unassembled WGS sequence"/>
</dbReference>
<keyword evidence="1" id="KW-0808">Transferase</keyword>
<dbReference type="InterPro" id="IPR029063">
    <property type="entry name" value="SAM-dependent_MTases_sf"/>
</dbReference>
<keyword evidence="1" id="KW-0489">Methyltransferase</keyword>
<evidence type="ECO:0000313" key="2">
    <source>
        <dbReference type="Proteomes" id="UP000320176"/>
    </source>
</evidence>
<comment type="caution">
    <text evidence="1">The sequence shown here is derived from an EMBL/GenBank/DDBJ whole genome shotgun (WGS) entry which is preliminary data.</text>
</comment>
<sequence length="303" mass="33832">MTTAVQNQSVDNAQAAGAASWRLRVAVASEMAVKIANRLPAMIRFVVVPIAAVIHESVTLGILRPSDVDRMVEKTYSNRPKFYDPREYQLPYEGRLLPMLQELSRGKKLLDAFCGQGREAELFVSAGFNVTAIDRLAWMIEAGKVFAQEKQFDVEFIATDFWEFVPERPFDVVYTSCWMYSTCQGRDRRAAFLQKCKACCSEDGVIVLSTVERSSGQFAGACLRFLLVKCVALATLGNLRSEFGERTYSGLFWHHLSESVVRKEVAAEGLLVLRVMKGTGIDPTFYLLSRLDRVRDGNVSGAS</sequence>
<dbReference type="OrthoDB" id="9804312at2"/>
<dbReference type="SUPFAM" id="SSF53335">
    <property type="entry name" value="S-adenosyl-L-methionine-dependent methyltransferases"/>
    <property type="match status" value="1"/>
</dbReference>
<proteinExistence type="predicted"/>